<name>A0AAW1SGA5_9CHLO</name>
<evidence type="ECO:0000313" key="2">
    <source>
        <dbReference type="EMBL" id="KAK9844867.1"/>
    </source>
</evidence>
<proteinExistence type="predicted"/>
<reference evidence="2 3" key="1">
    <citation type="journal article" date="2024" name="Nat. Commun.">
        <title>Phylogenomics reveals the evolutionary origins of lichenization in chlorophyte algae.</title>
        <authorList>
            <person name="Puginier C."/>
            <person name="Libourel C."/>
            <person name="Otte J."/>
            <person name="Skaloud P."/>
            <person name="Haon M."/>
            <person name="Grisel S."/>
            <person name="Petersen M."/>
            <person name="Berrin J.G."/>
            <person name="Delaux P.M."/>
            <person name="Dal Grande F."/>
            <person name="Keller J."/>
        </authorList>
    </citation>
    <scope>NUCLEOTIDE SEQUENCE [LARGE SCALE GENOMIC DNA]</scope>
    <source>
        <strain evidence="2 3">SAG 2145</strain>
    </source>
</reference>
<feature type="transmembrane region" description="Helical" evidence="1">
    <location>
        <begin position="135"/>
        <end position="153"/>
    </location>
</feature>
<protein>
    <submittedName>
        <fullName evidence="2">Uncharacterized protein</fullName>
    </submittedName>
</protein>
<organism evidence="2 3">
    <name type="scientific">Apatococcus lobatus</name>
    <dbReference type="NCBI Taxonomy" id="904363"/>
    <lineage>
        <taxon>Eukaryota</taxon>
        <taxon>Viridiplantae</taxon>
        <taxon>Chlorophyta</taxon>
        <taxon>core chlorophytes</taxon>
        <taxon>Trebouxiophyceae</taxon>
        <taxon>Chlorellales</taxon>
        <taxon>Chlorellaceae</taxon>
        <taxon>Apatococcus</taxon>
    </lineage>
</organism>
<accession>A0AAW1SGA5</accession>
<feature type="transmembrane region" description="Helical" evidence="1">
    <location>
        <begin position="12"/>
        <end position="29"/>
    </location>
</feature>
<comment type="caution">
    <text evidence="2">The sequence shown here is derived from an EMBL/GenBank/DDBJ whole genome shotgun (WGS) entry which is preliminary data.</text>
</comment>
<feature type="transmembrane region" description="Helical" evidence="1">
    <location>
        <begin position="93"/>
        <end position="115"/>
    </location>
</feature>
<dbReference type="Proteomes" id="UP001438707">
    <property type="component" value="Unassembled WGS sequence"/>
</dbReference>
<sequence>MPLLPSTAVDSLVHVAVLWGVLMLFFRFYGSRVSTDAFTGGMRSLIHADLGSRPSVKRVMSTPVARRAVSSSTYRGLRAIYARPDPGVRENNLWLFRAGFTGLGALVAVIAALVWSGGFGTAPVPIGRILAHNAAVFAFVGLVEFIFISRVVMRLVPAPPSLMVSSAIEAARSAV</sequence>
<dbReference type="AlphaFoldDB" id="A0AAW1SGA5"/>
<keyword evidence="3" id="KW-1185">Reference proteome</keyword>
<evidence type="ECO:0000256" key="1">
    <source>
        <dbReference type="SAM" id="Phobius"/>
    </source>
</evidence>
<evidence type="ECO:0000313" key="3">
    <source>
        <dbReference type="Proteomes" id="UP001438707"/>
    </source>
</evidence>
<keyword evidence="1" id="KW-0812">Transmembrane</keyword>
<dbReference type="EMBL" id="JALJOS010000001">
    <property type="protein sequence ID" value="KAK9844867.1"/>
    <property type="molecule type" value="Genomic_DNA"/>
</dbReference>
<keyword evidence="1" id="KW-0472">Membrane</keyword>
<keyword evidence="1" id="KW-1133">Transmembrane helix</keyword>
<gene>
    <name evidence="2" type="ORF">WJX74_007939</name>
</gene>